<dbReference type="PROSITE" id="PS01078">
    <property type="entry name" value="MOCF_BIOSYNTHESIS_1"/>
    <property type="match status" value="1"/>
</dbReference>
<evidence type="ECO:0000256" key="2">
    <source>
        <dbReference type="ARBA" id="ARBA00023150"/>
    </source>
</evidence>
<keyword evidence="5" id="KW-1185">Reference proteome</keyword>
<dbReference type="HOGENOM" id="CLU_077358_2_3_2"/>
<sequence length="161" mass="17628">MARFYIVTVSTSRFRERSAGGSPGDESGDLAEAMAREAGHVVVGRDLLPDDLHAIRRKVFELVQRDDVDVIIFTGGTGLTKTDVTIEAVRPLFEKEIEGFGDVFRYYSIQEVGTAAFLTRSTAGVISGKAVFLLPGSPNSVRTGMRIILAEVPHVLYLIRQ</sequence>
<dbReference type="AlphaFoldDB" id="G7VCA3"/>
<dbReference type="InterPro" id="IPR008284">
    <property type="entry name" value="MoCF_biosynth_CS"/>
</dbReference>
<dbReference type="Pfam" id="PF00994">
    <property type="entry name" value="MoCF_biosynth"/>
    <property type="match status" value="1"/>
</dbReference>
<dbReference type="SUPFAM" id="SSF53218">
    <property type="entry name" value="Molybdenum cofactor biosynthesis proteins"/>
    <property type="match status" value="1"/>
</dbReference>
<dbReference type="GO" id="GO:0006777">
    <property type="term" value="P:Mo-molybdopterin cofactor biosynthetic process"/>
    <property type="evidence" value="ECO:0007669"/>
    <property type="project" value="UniProtKB-KW"/>
</dbReference>
<dbReference type="Proteomes" id="UP000005867">
    <property type="component" value="Chromosome"/>
</dbReference>
<dbReference type="GO" id="GO:0005829">
    <property type="term" value="C:cytosol"/>
    <property type="evidence" value="ECO:0007669"/>
    <property type="project" value="TreeGrafter"/>
</dbReference>
<name>G7VCA3_9CREN</name>
<dbReference type="PIRSF" id="PIRSF006443">
    <property type="entry name" value="MoaB"/>
    <property type="match status" value="1"/>
</dbReference>
<dbReference type="Gene3D" id="3.40.980.10">
    <property type="entry name" value="MoaB/Mog-like domain"/>
    <property type="match status" value="1"/>
</dbReference>
<proteinExistence type="inferred from homology"/>
<feature type="domain" description="MoaB/Mog" evidence="3">
    <location>
        <begin position="5"/>
        <end position="155"/>
    </location>
</feature>
<dbReference type="EMBL" id="CP003098">
    <property type="protein sequence ID" value="AET33789.1"/>
    <property type="molecule type" value="Genomic_DNA"/>
</dbReference>
<dbReference type="BioCyc" id="PSP1104324:GJSN-2349-MONOMER"/>
<evidence type="ECO:0000313" key="4">
    <source>
        <dbReference type="EMBL" id="AET33789.1"/>
    </source>
</evidence>
<dbReference type="eggNOG" id="arCOG00214">
    <property type="taxonomic scope" value="Archaea"/>
</dbReference>
<reference evidence="4 5" key="1">
    <citation type="journal article" date="2012" name="J. Bacteriol.">
        <title>Complete genome sequence of strain 1860, a crenarchaeon of the genus pyrobaculum able to grow with various electron acceptors.</title>
        <authorList>
            <person name="Mardanov A.V."/>
            <person name="Gumerov V.M."/>
            <person name="Slobodkina G.B."/>
            <person name="Beletsky A.V."/>
            <person name="Bonch-Osmolovskaya E.A."/>
            <person name="Ravin N.V."/>
            <person name="Skryabin K.G."/>
        </authorList>
    </citation>
    <scope>NUCLEOTIDE SEQUENCE [LARGE SCALE GENOMIC DNA]</scope>
    <source>
        <strain evidence="4 5">1860</strain>
    </source>
</reference>
<dbReference type="PANTHER" id="PTHR43232:SF2">
    <property type="entry name" value="MOLYBDENUM COFACTOR BIOSYNTHESIS PROTEIN B"/>
    <property type="match status" value="1"/>
</dbReference>
<organism evidence="4 5">
    <name type="scientific">Pyrobaculum ferrireducens</name>
    <dbReference type="NCBI Taxonomy" id="1104324"/>
    <lineage>
        <taxon>Archaea</taxon>
        <taxon>Thermoproteota</taxon>
        <taxon>Thermoprotei</taxon>
        <taxon>Thermoproteales</taxon>
        <taxon>Thermoproteaceae</taxon>
        <taxon>Pyrobaculum</taxon>
    </lineage>
</organism>
<dbReference type="CDD" id="cd00886">
    <property type="entry name" value="MogA_MoaB"/>
    <property type="match status" value="1"/>
</dbReference>
<dbReference type="NCBIfam" id="TIGR00177">
    <property type="entry name" value="molyb_syn"/>
    <property type="match status" value="1"/>
</dbReference>
<evidence type="ECO:0000313" key="5">
    <source>
        <dbReference type="Proteomes" id="UP000005867"/>
    </source>
</evidence>
<dbReference type="KEGG" id="pyr:P186_2403"/>
<evidence type="ECO:0000259" key="3">
    <source>
        <dbReference type="SMART" id="SM00852"/>
    </source>
</evidence>
<dbReference type="PANTHER" id="PTHR43232">
    <property type="entry name" value="MOLYBDENUM COFACTOR BIOSYNTHESIS PROTEIN B"/>
    <property type="match status" value="1"/>
</dbReference>
<dbReference type="InterPro" id="IPR036425">
    <property type="entry name" value="MoaB/Mog-like_dom_sf"/>
</dbReference>
<dbReference type="FunFam" id="3.40.980.10:FF:000006">
    <property type="entry name" value="Molybdenum cofactor biosynthesis protein B"/>
    <property type="match status" value="1"/>
</dbReference>
<dbReference type="InterPro" id="IPR012245">
    <property type="entry name" value="MoaB"/>
</dbReference>
<protein>
    <recommendedName>
        <fullName evidence="3">MoaB/Mog domain-containing protein</fullName>
    </recommendedName>
</protein>
<evidence type="ECO:0000256" key="1">
    <source>
        <dbReference type="ARBA" id="ARBA00006112"/>
    </source>
</evidence>
<gene>
    <name evidence="4" type="ORF">P186_2403</name>
</gene>
<accession>G7VCA3</accession>
<dbReference type="STRING" id="1104324.P186_2403"/>
<keyword evidence="2" id="KW-0501">Molybdenum cofactor biosynthesis</keyword>
<dbReference type="InterPro" id="IPR001453">
    <property type="entry name" value="MoaB/Mog_dom"/>
</dbReference>
<dbReference type="SMART" id="SM00852">
    <property type="entry name" value="MoCF_biosynth"/>
    <property type="match status" value="1"/>
</dbReference>
<comment type="similarity">
    <text evidence="1">Belongs to the MoaB/Mog family.</text>
</comment>